<comment type="similarity">
    <text evidence="5">Belongs to the class I-like SAM-binding methyltransferase superfamily. MenG/UbiE family.</text>
</comment>
<evidence type="ECO:0000256" key="4">
    <source>
        <dbReference type="ARBA" id="ARBA00022691"/>
    </source>
</evidence>
<name>A0AAF0CR30_9BACT</name>
<evidence type="ECO:0000313" key="7">
    <source>
        <dbReference type="Proteomes" id="UP001218638"/>
    </source>
</evidence>
<dbReference type="GO" id="GO:0009234">
    <property type="term" value="P:menaquinone biosynthetic process"/>
    <property type="evidence" value="ECO:0007669"/>
    <property type="project" value="UniProtKB-UniRule"/>
</dbReference>
<keyword evidence="3 5" id="KW-0808">Transferase</keyword>
<dbReference type="GO" id="GO:0032259">
    <property type="term" value="P:methylation"/>
    <property type="evidence" value="ECO:0007669"/>
    <property type="project" value="UniProtKB-KW"/>
</dbReference>
<dbReference type="Gene3D" id="3.40.50.150">
    <property type="entry name" value="Vaccinia Virus protein VP39"/>
    <property type="match status" value="1"/>
</dbReference>
<feature type="binding site" evidence="5">
    <location>
        <position position="122"/>
    </location>
    <ligand>
        <name>S-adenosyl-L-methionine</name>
        <dbReference type="ChEBI" id="CHEBI:59789"/>
    </ligand>
</feature>
<dbReference type="PROSITE" id="PS51608">
    <property type="entry name" value="SAM_MT_UBIE"/>
    <property type="match status" value="1"/>
</dbReference>
<keyword evidence="2 5" id="KW-0489">Methyltransferase</keyword>
<dbReference type="HAMAP" id="MF_01813">
    <property type="entry name" value="MenG_UbiE_methyltr"/>
    <property type="match status" value="1"/>
</dbReference>
<dbReference type="NCBIfam" id="NF001244">
    <property type="entry name" value="PRK00216.1-5"/>
    <property type="match status" value="1"/>
</dbReference>
<dbReference type="PROSITE" id="PS01183">
    <property type="entry name" value="UBIE_1"/>
    <property type="match status" value="1"/>
</dbReference>
<dbReference type="Pfam" id="PF01209">
    <property type="entry name" value="Ubie_methyltran"/>
    <property type="match status" value="1"/>
</dbReference>
<sequence length="235" mass="25988">MPDPQAVNSMFGRIAGRYDFANRLLSGGIDVWWRRRLIRNVAQYAPRDVLDLATGSGDVAFALADGLPAATQINGMDFCRPMLDEAEVKQTSRGGYANVSFNEGDGLNLPLADATFDAATISFGLRNMADRDRCLRELHRVLRPDGRLWVLEFSQPYRAFRPFYYFYLKHILPIIAGIVTGDKSAYDYLCGSIETFPDHDGIAAEMRAAGFASVEVQRLTGGIVALHGGHKAPIR</sequence>
<dbReference type="Proteomes" id="UP001218638">
    <property type="component" value="Chromosome"/>
</dbReference>
<keyword evidence="4 5" id="KW-0949">S-adenosyl-L-methionine</keyword>
<organism evidence="6 7">
    <name type="scientific">Synoicihabitans lomoniglobus</name>
    <dbReference type="NCBI Taxonomy" id="2909285"/>
    <lineage>
        <taxon>Bacteria</taxon>
        <taxon>Pseudomonadati</taxon>
        <taxon>Verrucomicrobiota</taxon>
        <taxon>Opitutia</taxon>
        <taxon>Opitutales</taxon>
        <taxon>Opitutaceae</taxon>
        <taxon>Synoicihabitans</taxon>
    </lineage>
</organism>
<dbReference type="PANTHER" id="PTHR43591:SF24">
    <property type="entry name" value="2-METHOXY-6-POLYPRENYL-1,4-BENZOQUINOL METHYLASE, MITOCHONDRIAL"/>
    <property type="match status" value="1"/>
</dbReference>
<comment type="pathway">
    <text evidence="5">Quinol/quinone metabolism; menaquinone biosynthesis; menaquinol from 1,4-dihydroxy-2-naphthoate: step 2/2.</text>
</comment>
<keyword evidence="1 5" id="KW-0474">Menaquinone biosynthesis</keyword>
<keyword evidence="7" id="KW-1185">Reference proteome</keyword>
<dbReference type="KEGG" id="slom:PXH66_06505"/>
<dbReference type="PANTHER" id="PTHR43591">
    <property type="entry name" value="METHYLTRANSFERASE"/>
    <property type="match status" value="1"/>
</dbReference>
<dbReference type="InterPro" id="IPR029063">
    <property type="entry name" value="SAM-dependent_MTases_sf"/>
</dbReference>
<proteinExistence type="inferred from homology"/>
<dbReference type="SUPFAM" id="SSF53335">
    <property type="entry name" value="S-adenosyl-L-methionine-dependent methyltransferases"/>
    <property type="match status" value="1"/>
</dbReference>
<gene>
    <name evidence="6" type="primary">ubiE</name>
    <name evidence="5" type="synonym">menG</name>
    <name evidence="6" type="ORF">PXH66_06505</name>
</gene>
<dbReference type="RefSeq" id="WP_330929056.1">
    <property type="nucleotide sequence ID" value="NZ_CP119075.1"/>
</dbReference>
<dbReference type="AlphaFoldDB" id="A0AAF0CR30"/>
<dbReference type="GO" id="GO:0043770">
    <property type="term" value="F:demethylmenaquinone methyltransferase activity"/>
    <property type="evidence" value="ECO:0007669"/>
    <property type="project" value="UniProtKB-UniRule"/>
</dbReference>
<feature type="binding site" evidence="5">
    <location>
        <begin position="105"/>
        <end position="106"/>
    </location>
    <ligand>
        <name>S-adenosyl-L-methionine</name>
        <dbReference type="ChEBI" id="CHEBI:59789"/>
    </ligand>
</feature>
<dbReference type="CDD" id="cd02440">
    <property type="entry name" value="AdoMet_MTases"/>
    <property type="match status" value="1"/>
</dbReference>
<reference evidence="6" key="1">
    <citation type="submission" date="2023-03" db="EMBL/GenBank/DDBJ databases">
        <title>Lomoglobus Profundus gen. nov., sp. nov., a novel member of the phylum Verrucomicrobia, isolated from deep-marine sediment of South China Sea.</title>
        <authorList>
            <person name="Ahmad T."/>
            <person name="Ishaq S.E."/>
            <person name="Wang F."/>
        </authorList>
    </citation>
    <scope>NUCLEOTIDE SEQUENCE</scope>
    <source>
        <strain evidence="6">LMO-M01</strain>
    </source>
</reference>
<evidence type="ECO:0000256" key="1">
    <source>
        <dbReference type="ARBA" id="ARBA00022428"/>
    </source>
</evidence>
<evidence type="ECO:0000313" key="6">
    <source>
        <dbReference type="EMBL" id="WED66498.1"/>
    </source>
</evidence>
<comment type="catalytic activity">
    <reaction evidence="5">
        <text>a 2-demethylmenaquinol + S-adenosyl-L-methionine = a menaquinol + S-adenosyl-L-homocysteine + H(+)</text>
        <dbReference type="Rhea" id="RHEA:42640"/>
        <dbReference type="Rhea" id="RHEA-COMP:9539"/>
        <dbReference type="Rhea" id="RHEA-COMP:9563"/>
        <dbReference type="ChEBI" id="CHEBI:15378"/>
        <dbReference type="ChEBI" id="CHEBI:18151"/>
        <dbReference type="ChEBI" id="CHEBI:55437"/>
        <dbReference type="ChEBI" id="CHEBI:57856"/>
        <dbReference type="ChEBI" id="CHEBI:59789"/>
        <dbReference type="EC" id="2.1.1.163"/>
    </reaction>
</comment>
<comment type="function">
    <text evidence="5">Methyltransferase required for the conversion of demethylmenaquinol (DMKH2) to menaquinol (MKH2).</text>
</comment>
<dbReference type="NCBIfam" id="TIGR01934">
    <property type="entry name" value="MenG_MenH_UbiE"/>
    <property type="match status" value="1"/>
</dbReference>
<accession>A0AAF0CR30</accession>
<evidence type="ECO:0000256" key="5">
    <source>
        <dbReference type="HAMAP-Rule" id="MF_01813"/>
    </source>
</evidence>
<dbReference type="InterPro" id="IPR004033">
    <property type="entry name" value="UbiE/COQ5_MeTrFase"/>
</dbReference>
<evidence type="ECO:0000256" key="3">
    <source>
        <dbReference type="ARBA" id="ARBA00022679"/>
    </source>
</evidence>
<dbReference type="InterPro" id="IPR023576">
    <property type="entry name" value="UbiE/COQ5_MeTrFase_CS"/>
</dbReference>
<dbReference type="EMBL" id="CP119075">
    <property type="protein sequence ID" value="WED66498.1"/>
    <property type="molecule type" value="Genomic_DNA"/>
</dbReference>
<dbReference type="PROSITE" id="PS01184">
    <property type="entry name" value="UBIE_2"/>
    <property type="match status" value="1"/>
</dbReference>
<dbReference type="EC" id="2.1.1.163" evidence="5"/>
<feature type="binding site" evidence="5">
    <location>
        <position position="56"/>
    </location>
    <ligand>
        <name>S-adenosyl-L-methionine</name>
        <dbReference type="ChEBI" id="CHEBI:59789"/>
    </ligand>
</feature>
<protein>
    <recommendedName>
        <fullName evidence="5">Demethylmenaquinone methyltransferase</fullName>
        <ecNumber evidence="5">2.1.1.163</ecNumber>
    </recommendedName>
</protein>
<feature type="binding site" evidence="5">
    <location>
        <position position="77"/>
    </location>
    <ligand>
        <name>S-adenosyl-L-methionine</name>
        <dbReference type="ChEBI" id="CHEBI:59789"/>
    </ligand>
</feature>
<evidence type="ECO:0000256" key="2">
    <source>
        <dbReference type="ARBA" id="ARBA00022603"/>
    </source>
</evidence>